<gene>
    <name evidence="3" type="ORF">UFOPK2334_00410</name>
    <name evidence="4" type="ORF">UFOPK2870_00081</name>
    <name evidence="2" type="ORF">UFOPK4179_00386</name>
    <name evidence="5" type="ORF">UFOPK4293_00505</name>
</gene>
<dbReference type="EMBL" id="CAEZZL010000002">
    <property type="protein sequence ID" value="CAB4751715.1"/>
    <property type="molecule type" value="Genomic_DNA"/>
</dbReference>
<name>A0A6J6M4U4_9ZZZZ</name>
<sequence length="144" mass="16119">MSEDISTTNNTSEIAREAIVSKMVSPQRGIVIPDLKSRRRKYKAADVEQAFRDIAAQVDDYQTTVTQEIVQLLALLITEVHRETTSQRQVAEAEIAELREEIQREGALIISNAQREALTLDHKMEEIRRIAAEVTNVANGTTAS</sequence>
<feature type="coiled-coil region" evidence="1">
    <location>
        <begin position="81"/>
        <end position="108"/>
    </location>
</feature>
<reference evidence="3" key="1">
    <citation type="submission" date="2020-05" db="EMBL/GenBank/DDBJ databases">
        <authorList>
            <person name="Chiriac C."/>
            <person name="Salcher M."/>
            <person name="Ghai R."/>
            <person name="Kavagutti S V."/>
        </authorList>
    </citation>
    <scope>NUCLEOTIDE SEQUENCE</scope>
</reference>
<evidence type="ECO:0000313" key="3">
    <source>
        <dbReference type="EMBL" id="CAB4668986.1"/>
    </source>
</evidence>
<evidence type="ECO:0000313" key="2">
    <source>
        <dbReference type="EMBL" id="CAB4367602.1"/>
    </source>
</evidence>
<protein>
    <submittedName>
        <fullName evidence="3">Unannotated protein</fullName>
    </submittedName>
</protein>
<dbReference type="AlphaFoldDB" id="A0A6J6M4U4"/>
<proteinExistence type="predicted"/>
<organism evidence="3">
    <name type="scientific">freshwater metagenome</name>
    <dbReference type="NCBI Taxonomy" id="449393"/>
    <lineage>
        <taxon>unclassified sequences</taxon>
        <taxon>metagenomes</taxon>
        <taxon>ecological metagenomes</taxon>
    </lineage>
</organism>
<keyword evidence="1" id="KW-0175">Coiled coil</keyword>
<evidence type="ECO:0000256" key="1">
    <source>
        <dbReference type="SAM" id="Coils"/>
    </source>
</evidence>
<accession>A0A6J6M4U4</accession>
<evidence type="ECO:0000313" key="5">
    <source>
        <dbReference type="EMBL" id="CAB5047241.1"/>
    </source>
</evidence>
<evidence type="ECO:0000313" key="4">
    <source>
        <dbReference type="EMBL" id="CAB4751715.1"/>
    </source>
</evidence>
<dbReference type="EMBL" id="CAEZXA010000021">
    <property type="protein sequence ID" value="CAB4668986.1"/>
    <property type="molecule type" value="Genomic_DNA"/>
</dbReference>
<dbReference type="EMBL" id="CAFBQH010000022">
    <property type="protein sequence ID" value="CAB5047241.1"/>
    <property type="molecule type" value="Genomic_DNA"/>
</dbReference>
<dbReference type="EMBL" id="CAETWZ010000022">
    <property type="protein sequence ID" value="CAB4367602.1"/>
    <property type="molecule type" value="Genomic_DNA"/>
</dbReference>